<sequence>MTDPLDLAEIRACAQSCAAANVRRAGRAVGRLYAESFAEIGLEPTQYSLLVACTLAEGATVGKLAEVFLLERSALARNLAVMEKRGLLRVKPGEDRRTRKVFLTAKGRTTLAAALPRWREAQAKAEKAFGPERLANLVGEARALADAMQKKDHAEE</sequence>
<dbReference type="EMBL" id="CP023737">
    <property type="protein sequence ID" value="ATQ67576.1"/>
    <property type="molecule type" value="Genomic_DNA"/>
</dbReference>
<dbReference type="InterPro" id="IPR036390">
    <property type="entry name" value="WH_DNA-bd_sf"/>
</dbReference>
<dbReference type="InterPro" id="IPR000835">
    <property type="entry name" value="HTH_MarR-typ"/>
</dbReference>
<dbReference type="Gene3D" id="1.10.10.10">
    <property type="entry name" value="Winged helix-like DNA-binding domain superfamily/Winged helix DNA-binding domain"/>
    <property type="match status" value="1"/>
</dbReference>
<dbReference type="PANTHER" id="PTHR33164">
    <property type="entry name" value="TRANSCRIPTIONAL REGULATOR, MARR FAMILY"/>
    <property type="match status" value="1"/>
</dbReference>
<dbReference type="Pfam" id="PF12802">
    <property type="entry name" value="MarR_2"/>
    <property type="match status" value="1"/>
</dbReference>
<dbReference type="Proteomes" id="UP000230709">
    <property type="component" value="Chromosome"/>
</dbReference>
<dbReference type="KEGG" id="mtw:CQW49_06500"/>
<reference evidence="3" key="1">
    <citation type="submission" date="2017-10" db="EMBL/GenBank/DDBJ databases">
        <title>Completed PacBio SMRT sequence of Methylosinus trichosporium OB3b reveals presence of a third large plasmid.</title>
        <authorList>
            <person name="Charles T.C."/>
            <person name="Lynch M.D.J."/>
            <person name="Heil J.R."/>
            <person name="Cheng J."/>
        </authorList>
    </citation>
    <scope>NUCLEOTIDE SEQUENCE [LARGE SCALE GENOMIC DNA]</scope>
    <source>
        <strain evidence="3">OB3b</strain>
    </source>
</reference>
<dbReference type="SMART" id="SM00347">
    <property type="entry name" value="HTH_MARR"/>
    <property type="match status" value="1"/>
</dbReference>
<dbReference type="PROSITE" id="PS50995">
    <property type="entry name" value="HTH_MARR_2"/>
    <property type="match status" value="1"/>
</dbReference>
<evidence type="ECO:0000313" key="2">
    <source>
        <dbReference type="EMBL" id="ATQ67576.1"/>
    </source>
</evidence>
<name>A0A2D2CXY8_METT3</name>
<protein>
    <submittedName>
        <fullName evidence="2">MarR family transcriptional regulator</fullName>
    </submittedName>
</protein>
<dbReference type="InterPro" id="IPR039422">
    <property type="entry name" value="MarR/SlyA-like"/>
</dbReference>
<proteinExistence type="predicted"/>
<dbReference type="InterPro" id="IPR036388">
    <property type="entry name" value="WH-like_DNA-bd_sf"/>
</dbReference>
<keyword evidence="3" id="KW-1185">Reference proteome</keyword>
<dbReference type="SUPFAM" id="SSF46785">
    <property type="entry name" value="Winged helix' DNA-binding domain"/>
    <property type="match status" value="1"/>
</dbReference>
<dbReference type="STRING" id="595536.GCA_000178815_03858"/>
<organism evidence="2 3">
    <name type="scientific">Methylosinus trichosporium (strain ATCC 35070 / NCIMB 11131 / UNIQEM 75 / OB3b)</name>
    <dbReference type="NCBI Taxonomy" id="595536"/>
    <lineage>
        <taxon>Bacteria</taxon>
        <taxon>Pseudomonadati</taxon>
        <taxon>Pseudomonadota</taxon>
        <taxon>Alphaproteobacteria</taxon>
        <taxon>Hyphomicrobiales</taxon>
        <taxon>Methylocystaceae</taxon>
        <taxon>Methylosinus</taxon>
    </lineage>
</organism>
<evidence type="ECO:0000313" key="3">
    <source>
        <dbReference type="Proteomes" id="UP000230709"/>
    </source>
</evidence>
<accession>A0A2D2CXY8</accession>
<gene>
    <name evidence="2" type="ORF">CQW49_06500</name>
</gene>
<evidence type="ECO:0000259" key="1">
    <source>
        <dbReference type="PROSITE" id="PS50995"/>
    </source>
</evidence>
<feature type="domain" description="HTH marR-type" evidence="1">
    <location>
        <begin position="15"/>
        <end position="146"/>
    </location>
</feature>
<dbReference type="RefSeq" id="WP_003611370.1">
    <property type="nucleotide sequence ID" value="NZ_ADVE02000001.1"/>
</dbReference>
<dbReference type="AlphaFoldDB" id="A0A2D2CXY8"/>
<dbReference type="GO" id="GO:0006950">
    <property type="term" value="P:response to stress"/>
    <property type="evidence" value="ECO:0007669"/>
    <property type="project" value="TreeGrafter"/>
</dbReference>
<dbReference type="PANTHER" id="PTHR33164:SF105">
    <property type="entry name" value="TRANSCRIPTIONAL REPRESSOR PROTEIN-RELATED"/>
    <property type="match status" value="1"/>
</dbReference>
<dbReference type="GO" id="GO:0003700">
    <property type="term" value="F:DNA-binding transcription factor activity"/>
    <property type="evidence" value="ECO:0007669"/>
    <property type="project" value="InterPro"/>
</dbReference>